<evidence type="ECO:0000256" key="2">
    <source>
        <dbReference type="ARBA" id="ARBA00022723"/>
    </source>
</evidence>
<evidence type="ECO:0000256" key="3">
    <source>
        <dbReference type="ARBA" id="ARBA00022771"/>
    </source>
</evidence>
<dbReference type="PROSITE" id="PS50950">
    <property type="entry name" value="ZF_THAP"/>
    <property type="match status" value="1"/>
</dbReference>
<reference evidence="9 10" key="1">
    <citation type="submission" date="2020-10" db="EMBL/GenBank/DDBJ databases">
        <title>Pygocentrus nattereri (red-bellied piranha) genome, fPygNat1, primary haplotype.</title>
        <authorList>
            <person name="Myers G."/>
            <person name="Meyer A."/>
            <person name="Karagic N."/>
            <person name="Pippel M."/>
            <person name="Winkler S."/>
            <person name="Tracey A."/>
            <person name="Wood J."/>
            <person name="Formenti G."/>
            <person name="Howe K."/>
            <person name="Fedrigo O."/>
            <person name="Jarvis E.D."/>
        </authorList>
    </citation>
    <scope>NUCLEOTIDE SEQUENCE [LARGE SCALE GENOMIC DNA]</scope>
</reference>
<name>A0AAR2JJQ3_PYGNA</name>
<evidence type="ECO:0000256" key="7">
    <source>
        <dbReference type="SAM" id="MobiDB-lite"/>
    </source>
</evidence>
<dbReference type="InterPro" id="IPR027805">
    <property type="entry name" value="Transposase_HTH_dom"/>
</dbReference>
<protein>
    <recommendedName>
        <fullName evidence="8">THAP-type domain-containing protein</fullName>
    </recommendedName>
</protein>
<dbReference type="Pfam" id="PF13613">
    <property type="entry name" value="HTH_Tnp_4"/>
    <property type="match status" value="1"/>
</dbReference>
<dbReference type="GO" id="GO:0003677">
    <property type="term" value="F:DNA binding"/>
    <property type="evidence" value="ECO:0007669"/>
    <property type="project" value="UniProtKB-UniRule"/>
</dbReference>
<feature type="domain" description="THAP-type" evidence="8">
    <location>
        <begin position="82"/>
        <end position="174"/>
    </location>
</feature>
<evidence type="ECO:0000313" key="10">
    <source>
        <dbReference type="Proteomes" id="UP001501920"/>
    </source>
</evidence>
<proteinExistence type="predicted"/>
<dbReference type="GO" id="GO:0008270">
    <property type="term" value="F:zinc ion binding"/>
    <property type="evidence" value="ECO:0007669"/>
    <property type="project" value="UniProtKB-KW"/>
</dbReference>
<dbReference type="Pfam" id="PF05485">
    <property type="entry name" value="THAP"/>
    <property type="match status" value="1"/>
</dbReference>
<organism evidence="9 10">
    <name type="scientific">Pygocentrus nattereri</name>
    <name type="common">Red-bellied piranha</name>
    <dbReference type="NCBI Taxonomy" id="42514"/>
    <lineage>
        <taxon>Eukaryota</taxon>
        <taxon>Metazoa</taxon>
        <taxon>Chordata</taxon>
        <taxon>Craniata</taxon>
        <taxon>Vertebrata</taxon>
        <taxon>Euteleostomi</taxon>
        <taxon>Actinopterygii</taxon>
        <taxon>Neopterygii</taxon>
        <taxon>Teleostei</taxon>
        <taxon>Ostariophysi</taxon>
        <taxon>Characiformes</taxon>
        <taxon>Characoidei</taxon>
        <taxon>Pygocentrus</taxon>
    </lineage>
</organism>
<dbReference type="PANTHER" id="PTHR23080">
    <property type="entry name" value="THAP DOMAIN PROTEIN"/>
    <property type="match status" value="1"/>
</dbReference>
<dbReference type="SUPFAM" id="SSF57716">
    <property type="entry name" value="Glucocorticoid receptor-like (DNA-binding domain)"/>
    <property type="match status" value="1"/>
</dbReference>
<dbReference type="GeneTree" id="ENSGT00940000164656"/>
<dbReference type="GeneID" id="108420697"/>
<dbReference type="Pfam" id="PF13359">
    <property type="entry name" value="DDE_Tnp_4"/>
    <property type="match status" value="1"/>
</dbReference>
<reference evidence="9" key="2">
    <citation type="submission" date="2025-08" db="UniProtKB">
        <authorList>
            <consortium name="Ensembl"/>
        </authorList>
    </citation>
    <scope>IDENTIFICATION</scope>
</reference>
<dbReference type="InterPro" id="IPR027806">
    <property type="entry name" value="HARBI1_dom"/>
</dbReference>
<keyword evidence="4" id="KW-0862">Zinc</keyword>
<dbReference type="RefSeq" id="XP_017545892.1">
    <property type="nucleotide sequence ID" value="XM_017690403.2"/>
</dbReference>
<evidence type="ECO:0000256" key="4">
    <source>
        <dbReference type="ARBA" id="ARBA00022833"/>
    </source>
</evidence>
<reference evidence="9" key="3">
    <citation type="submission" date="2025-09" db="UniProtKB">
        <authorList>
            <consortium name="Ensembl"/>
        </authorList>
    </citation>
    <scope>IDENTIFICATION</scope>
</reference>
<accession>A0AAR2JJQ3</accession>
<dbReference type="Proteomes" id="UP001501920">
    <property type="component" value="Chromosome 5"/>
</dbReference>
<dbReference type="AlphaFoldDB" id="A0AAR2JJQ3"/>
<comment type="cofactor">
    <cofactor evidence="1">
        <name>a divalent metal cation</name>
        <dbReference type="ChEBI" id="CHEBI:60240"/>
    </cofactor>
</comment>
<keyword evidence="10" id="KW-1185">Reference proteome</keyword>
<evidence type="ECO:0000256" key="5">
    <source>
        <dbReference type="ARBA" id="ARBA00023125"/>
    </source>
</evidence>
<evidence type="ECO:0000259" key="8">
    <source>
        <dbReference type="PROSITE" id="PS50950"/>
    </source>
</evidence>
<evidence type="ECO:0000313" key="9">
    <source>
        <dbReference type="Ensembl" id="ENSPNAP00000050527.1"/>
    </source>
</evidence>
<keyword evidence="3 6" id="KW-0863">Zinc-finger</keyword>
<feature type="region of interest" description="Disordered" evidence="7">
    <location>
        <begin position="156"/>
        <end position="180"/>
    </location>
</feature>
<keyword evidence="5 6" id="KW-0238">DNA-binding</keyword>
<evidence type="ECO:0000256" key="1">
    <source>
        <dbReference type="ARBA" id="ARBA00001968"/>
    </source>
</evidence>
<sequence>MLTHEVDWATRHQIKATAFSFGHSQSLAASLRSQVPPSFPSLSNDCIATVTIRHFFGQAFRTLNKRTSAFLRTYFELVALDMVKRCVWGNCRSDTRYPNRVEGVSFYPFPKPKTNLQKCQLWIRLCGRPQHRLNIDTISKNTYVCSKHFVNGGPTEEFPDPLDALDERNTPRSPPKKKQKCELTETINASTEVILPDNTTLAREADLIPYGSVDIVAGVGGMAVRQIKSTSIEDSLRMTAYIQSEEIKHLKKQLSEAQYISVTPELINNSNIPNYFEFCTGFTFDMFNRLCAFLRVPADCITPQTHIPLTYRKETYHTKKMPFRNQFLLVLMKLRNNYDVKDLAFKFQIDVKSTNLIFNAWINYLYLRLGQIPVWPHRDIITAHMPDNFKKDFPTTFALLDCTELKLERPTSLLPPSQAVSDGKSSNTLKGLVACDPRGSILFVSMLYTGSISDKDIFQQCNITTLLYNLIQVGYLHPGDALMADKSFQNEKDVKEIGLCLSIPPFAKGSEQKTKKMAKHKANVKRAIAKIKKFKIVSDKIPTSTLGRINQIWFVVSMLTNFQPHVLGQ</sequence>
<evidence type="ECO:0000256" key="6">
    <source>
        <dbReference type="PROSITE-ProRule" id="PRU00309"/>
    </source>
</evidence>
<keyword evidence="2" id="KW-0479">Metal-binding</keyword>
<dbReference type="InterPro" id="IPR006612">
    <property type="entry name" value="THAP_Znf"/>
</dbReference>
<dbReference type="Ensembl" id="ENSPNAT00000078789.1">
    <property type="protein sequence ID" value="ENSPNAP00000050527.1"/>
    <property type="gene ID" value="ENSPNAG00000031427.1"/>
</dbReference>